<keyword evidence="1" id="KW-0812">Transmembrane</keyword>
<reference evidence="2 3" key="1">
    <citation type="submission" date="2015-11" db="EMBL/GenBank/DDBJ databases">
        <title>Butyribacter intestini gen. nov., sp. nov., a butyric acid-producing bacterium of the family Lachnospiraceae isolated from the human faeces.</title>
        <authorList>
            <person name="Zou Y."/>
            <person name="Xue W."/>
            <person name="Luo G."/>
            <person name="Lv M."/>
        </authorList>
    </citation>
    <scope>NUCLEOTIDE SEQUENCE [LARGE SCALE GENOMIC DNA]</scope>
    <source>
        <strain evidence="2 3">ACET-33324</strain>
    </source>
</reference>
<dbReference type="AlphaFoldDB" id="A0A0V8QF77"/>
<keyword evidence="1" id="KW-1133">Transmembrane helix</keyword>
<organism evidence="2 3">
    <name type="scientific">Acetivibrio ethanolgignens</name>
    <dbReference type="NCBI Taxonomy" id="290052"/>
    <lineage>
        <taxon>Bacteria</taxon>
        <taxon>Bacillati</taxon>
        <taxon>Bacillota</taxon>
        <taxon>Clostridia</taxon>
        <taxon>Eubacteriales</taxon>
        <taxon>Oscillospiraceae</taxon>
        <taxon>Acetivibrio</taxon>
    </lineage>
</organism>
<dbReference type="InterPro" id="IPR010690">
    <property type="entry name" value="YqfD"/>
</dbReference>
<dbReference type="RefSeq" id="WP_058352486.1">
    <property type="nucleotide sequence ID" value="NZ_CABMMD010000149.1"/>
</dbReference>
<evidence type="ECO:0008006" key="4">
    <source>
        <dbReference type="Google" id="ProtNLM"/>
    </source>
</evidence>
<dbReference type="EMBL" id="LNAM01000149">
    <property type="protein sequence ID" value="KSV59256.1"/>
    <property type="molecule type" value="Genomic_DNA"/>
</dbReference>
<gene>
    <name evidence="2" type="ORF">ASU35_09660</name>
</gene>
<name>A0A0V8QF77_9FIRM</name>
<proteinExistence type="predicted"/>
<dbReference type="Pfam" id="PF06898">
    <property type="entry name" value="YqfD"/>
    <property type="match status" value="1"/>
</dbReference>
<evidence type="ECO:0000313" key="2">
    <source>
        <dbReference type="EMBL" id="KSV59256.1"/>
    </source>
</evidence>
<protein>
    <recommendedName>
        <fullName evidence="4">Stage IV sporulation protein</fullName>
    </recommendedName>
</protein>
<dbReference type="Proteomes" id="UP000054874">
    <property type="component" value="Unassembled WGS sequence"/>
</dbReference>
<accession>A0A0V8QF77</accession>
<dbReference type="PIRSF" id="PIRSF029895">
    <property type="entry name" value="SpoIV"/>
    <property type="match status" value="1"/>
</dbReference>
<comment type="caution">
    <text evidence="2">The sequence shown here is derived from an EMBL/GenBank/DDBJ whole genome shotgun (WGS) entry which is preliminary data.</text>
</comment>
<dbReference type="STRING" id="290052.ASU35_09660"/>
<evidence type="ECO:0000313" key="3">
    <source>
        <dbReference type="Proteomes" id="UP000054874"/>
    </source>
</evidence>
<keyword evidence="3" id="KW-1185">Reference proteome</keyword>
<sequence>MLKRFVTWCLGYVCVIIYGYFPERFLNLCNARKIKLWNVGRTEKGYILSMSVKDYKKLRPIVRKTKTRPWILKKRGLPFVLKRLRPRVGLWAGALLFAALIYGYSQFIWSVEISGQYSHTSVELKKYLKSLEVYPGTRKALLDCTGIEESLRKEYKDIGWVSAEIRGSKMLIRIRETNLAKEKKKEGAPAHLIAPASGEIASVIVRKGTLTVRKGDKVEAGDILINGVVDIVGDNELLLRKEAVEADGDIYLNTWISYHQEYPLKYKRKEYTGKIKKKYTIRCLGYEISFDNPLKSLENWTQYDIIGKRSILYSPVELVTTEYREYRKKDAVYSEKEITQMAKDWFTVYLKELEEKKIKVLDNQVKLTVTADKCIAAGSLYVSEPVQTYRKITDNEWRNIETDEYSRNNN</sequence>
<keyword evidence="1" id="KW-0472">Membrane</keyword>
<dbReference type="NCBIfam" id="TIGR02876">
    <property type="entry name" value="spore_yqfD"/>
    <property type="match status" value="1"/>
</dbReference>
<evidence type="ECO:0000256" key="1">
    <source>
        <dbReference type="SAM" id="Phobius"/>
    </source>
</evidence>
<feature type="transmembrane region" description="Helical" evidence="1">
    <location>
        <begin position="88"/>
        <end position="109"/>
    </location>
</feature>